<feature type="region of interest" description="Disordered" evidence="2">
    <location>
        <begin position="1"/>
        <end position="30"/>
    </location>
</feature>
<evidence type="ECO:0000256" key="1">
    <source>
        <dbReference type="ARBA" id="ARBA00023157"/>
    </source>
</evidence>
<feature type="compositionally biased region" description="Basic and acidic residues" evidence="2">
    <location>
        <begin position="16"/>
        <end position="25"/>
    </location>
</feature>
<dbReference type="SUPFAM" id="SSF56436">
    <property type="entry name" value="C-type lectin-like"/>
    <property type="match status" value="1"/>
</dbReference>
<reference evidence="4 5" key="1">
    <citation type="submission" date="2024-03" db="EMBL/GenBank/DDBJ databases">
        <title>The genome assembly and annotation of the cricket Gryllus longicercus Weissman &amp; Gray.</title>
        <authorList>
            <person name="Szrajer S."/>
            <person name="Gray D."/>
            <person name="Ylla G."/>
        </authorList>
    </citation>
    <scope>NUCLEOTIDE SEQUENCE [LARGE SCALE GENOMIC DNA]</scope>
    <source>
        <strain evidence="4">DAG 2021-001</strain>
        <tissue evidence="4">Whole body minus gut</tissue>
    </source>
</reference>
<dbReference type="InterPro" id="IPR016187">
    <property type="entry name" value="CTDL_fold"/>
</dbReference>
<evidence type="ECO:0000256" key="2">
    <source>
        <dbReference type="SAM" id="MobiDB-lite"/>
    </source>
</evidence>
<dbReference type="SMART" id="SM00034">
    <property type="entry name" value="CLECT"/>
    <property type="match status" value="1"/>
</dbReference>
<comment type="caution">
    <text evidence="4">The sequence shown here is derived from an EMBL/GenBank/DDBJ whole genome shotgun (WGS) entry which is preliminary data.</text>
</comment>
<feature type="domain" description="C-type lectin" evidence="3">
    <location>
        <begin position="96"/>
        <end position="217"/>
    </location>
</feature>
<dbReference type="CDD" id="cd00037">
    <property type="entry name" value="CLECT"/>
    <property type="match status" value="1"/>
</dbReference>
<accession>A0AAN9VJW1</accession>
<evidence type="ECO:0000259" key="3">
    <source>
        <dbReference type="PROSITE" id="PS50041"/>
    </source>
</evidence>
<keyword evidence="1" id="KW-1015">Disulfide bond</keyword>
<dbReference type="PANTHER" id="PTHR22803">
    <property type="entry name" value="MANNOSE, PHOSPHOLIPASE, LECTIN RECEPTOR RELATED"/>
    <property type="match status" value="1"/>
</dbReference>
<dbReference type="InterPro" id="IPR016186">
    <property type="entry name" value="C-type_lectin-like/link_sf"/>
</dbReference>
<name>A0AAN9VJW1_9ORTH</name>
<protein>
    <recommendedName>
        <fullName evidence="3">C-type lectin domain-containing protein</fullName>
    </recommendedName>
</protein>
<dbReference type="InterPro" id="IPR001304">
    <property type="entry name" value="C-type_lectin-like"/>
</dbReference>
<evidence type="ECO:0000313" key="4">
    <source>
        <dbReference type="EMBL" id="KAK7864516.1"/>
    </source>
</evidence>
<keyword evidence="5" id="KW-1185">Reference proteome</keyword>
<dbReference type="PROSITE" id="PS50041">
    <property type="entry name" value="C_TYPE_LECTIN_2"/>
    <property type="match status" value="1"/>
</dbReference>
<dbReference type="Proteomes" id="UP001378592">
    <property type="component" value="Unassembled WGS sequence"/>
</dbReference>
<dbReference type="EMBL" id="JAZDUA010000201">
    <property type="protein sequence ID" value="KAK7864516.1"/>
    <property type="molecule type" value="Genomic_DNA"/>
</dbReference>
<dbReference type="Pfam" id="PF00059">
    <property type="entry name" value="Lectin_C"/>
    <property type="match status" value="1"/>
</dbReference>
<dbReference type="Gene3D" id="3.10.100.10">
    <property type="entry name" value="Mannose-Binding Protein A, subunit A"/>
    <property type="match status" value="1"/>
</dbReference>
<proteinExistence type="predicted"/>
<dbReference type="InterPro" id="IPR050111">
    <property type="entry name" value="C-type_lectin/snaclec_domain"/>
</dbReference>
<dbReference type="PROSITE" id="PS00615">
    <property type="entry name" value="C_TYPE_LECTIN_1"/>
    <property type="match status" value="1"/>
</dbReference>
<evidence type="ECO:0000313" key="5">
    <source>
        <dbReference type="Proteomes" id="UP001378592"/>
    </source>
</evidence>
<dbReference type="InterPro" id="IPR018378">
    <property type="entry name" value="C-type_lectin_CS"/>
</dbReference>
<organism evidence="4 5">
    <name type="scientific">Gryllus longicercus</name>
    <dbReference type="NCBI Taxonomy" id="2509291"/>
    <lineage>
        <taxon>Eukaryota</taxon>
        <taxon>Metazoa</taxon>
        <taxon>Ecdysozoa</taxon>
        <taxon>Arthropoda</taxon>
        <taxon>Hexapoda</taxon>
        <taxon>Insecta</taxon>
        <taxon>Pterygota</taxon>
        <taxon>Neoptera</taxon>
        <taxon>Polyneoptera</taxon>
        <taxon>Orthoptera</taxon>
        <taxon>Ensifera</taxon>
        <taxon>Gryllidea</taxon>
        <taxon>Grylloidea</taxon>
        <taxon>Gryllidae</taxon>
        <taxon>Gryllinae</taxon>
        <taxon>Gryllus</taxon>
    </lineage>
</organism>
<sequence length="220" mass="24216">MRLSQNVAAEHASHKHSVEGKHHSECPSPNPNPSQPSLVCTAQCPLCPTCPPIPSCTSPCPTIPKCPEPQKCPNPCATCPACSTCKKSIPPGYEHFPGHGYYRLHTVPVDWMTAKATCEREGAYLVIINSQEEANLVKKLFNRDRDVGTWLHLGFHDLYKEGKYVTLFGEPLSETGYITWSPGQPDNYNNNENCGSMHPEGGLNDLNCSVKKPFVCELPV</sequence>
<dbReference type="AlphaFoldDB" id="A0AAN9VJW1"/>
<gene>
    <name evidence="4" type="ORF">R5R35_003125</name>
</gene>